<dbReference type="InterPro" id="IPR002634">
    <property type="entry name" value="BolA"/>
</dbReference>
<dbReference type="InterPro" id="IPR052275">
    <property type="entry name" value="Mt_Fe-S_assembly_factor"/>
</dbReference>
<dbReference type="GO" id="GO:0005759">
    <property type="term" value="C:mitochondrial matrix"/>
    <property type="evidence" value="ECO:0007669"/>
    <property type="project" value="TreeGrafter"/>
</dbReference>
<protein>
    <recommendedName>
        <fullName evidence="4">BolA-like protein 3</fullName>
    </recommendedName>
</protein>
<evidence type="ECO:0000313" key="3">
    <source>
        <dbReference type="EMBL" id="JAS89320.1"/>
    </source>
</evidence>
<name>A0A1B6IQY9_9HEMI</name>
<evidence type="ECO:0000256" key="2">
    <source>
        <dbReference type="RuleBase" id="RU003860"/>
    </source>
</evidence>
<dbReference type="EMBL" id="GECU01018386">
    <property type="protein sequence ID" value="JAS89320.1"/>
    <property type="molecule type" value="Transcribed_RNA"/>
</dbReference>
<dbReference type="InterPro" id="IPR036065">
    <property type="entry name" value="BolA-like_sf"/>
</dbReference>
<dbReference type="PANTHER" id="PTHR46188">
    <property type="entry name" value="BOLA-LIKE PROTEIN 3"/>
    <property type="match status" value="1"/>
</dbReference>
<dbReference type="SUPFAM" id="SSF82657">
    <property type="entry name" value="BolA-like"/>
    <property type="match status" value="1"/>
</dbReference>
<dbReference type="AlphaFoldDB" id="A0A1B6IQY9"/>
<dbReference type="Gene3D" id="3.30.300.90">
    <property type="entry name" value="BolA-like"/>
    <property type="match status" value="1"/>
</dbReference>
<dbReference type="Pfam" id="PF01722">
    <property type="entry name" value="BolA"/>
    <property type="match status" value="1"/>
</dbReference>
<accession>A0A1B6IQY9</accession>
<evidence type="ECO:0000256" key="1">
    <source>
        <dbReference type="ARBA" id="ARBA00005578"/>
    </source>
</evidence>
<comment type="similarity">
    <text evidence="1 2">Belongs to the BolA/IbaG family.</text>
</comment>
<dbReference type="PANTHER" id="PTHR46188:SF1">
    <property type="entry name" value="BOLA-LIKE PROTEIN 3"/>
    <property type="match status" value="1"/>
</dbReference>
<reference evidence="3" key="1">
    <citation type="submission" date="2015-11" db="EMBL/GenBank/DDBJ databases">
        <title>De novo transcriptome assembly of four potential Pierce s Disease insect vectors from Arizona vineyards.</title>
        <authorList>
            <person name="Tassone E.E."/>
        </authorList>
    </citation>
    <scope>NUCLEOTIDE SEQUENCE</scope>
</reference>
<sequence length="121" mass="13975">MYRFLNFFILKNLSRQPLKRPAQITQISKWLSDHTGKSSQTFPVESKLQDILRKNFPLAEYIEVRDVSGGCGAMFEISVITKEFKGLTMVKQHRLINEALKEEIKDMHGLRIYTSLPSKSS</sequence>
<organism evidence="3">
    <name type="scientific">Homalodisca liturata</name>
    <dbReference type="NCBI Taxonomy" id="320908"/>
    <lineage>
        <taxon>Eukaryota</taxon>
        <taxon>Metazoa</taxon>
        <taxon>Ecdysozoa</taxon>
        <taxon>Arthropoda</taxon>
        <taxon>Hexapoda</taxon>
        <taxon>Insecta</taxon>
        <taxon>Pterygota</taxon>
        <taxon>Neoptera</taxon>
        <taxon>Paraneoptera</taxon>
        <taxon>Hemiptera</taxon>
        <taxon>Auchenorrhyncha</taxon>
        <taxon>Membracoidea</taxon>
        <taxon>Cicadellidae</taxon>
        <taxon>Cicadellinae</taxon>
        <taxon>Proconiini</taxon>
        <taxon>Homalodisca</taxon>
    </lineage>
</organism>
<evidence type="ECO:0008006" key="4">
    <source>
        <dbReference type="Google" id="ProtNLM"/>
    </source>
</evidence>
<gene>
    <name evidence="3" type="ORF">g.12832</name>
</gene>
<proteinExistence type="inferred from homology"/>